<keyword evidence="3" id="KW-1185">Reference proteome</keyword>
<dbReference type="EMBL" id="JBFDAA010000006">
    <property type="protein sequence ID" value="KAL1131517.1"/>
    <property type="molecule type" value="Genomic_DNA"/>
</dbReference>
<protein>
    <submittedName>
        <fullName evidence="2">Uncharacterized protein</fullName>
    </submittedName>
</protein>
<feature type="compositionally biased region" description="Pro residues" evidence="1">
    <location>
        <begin position="344"/>
        <end position="359"/>
    </location>
</feature>
<feature type="region of interest" description="Disordered" evidence="1">
    <location>
        <begin position="340"/>
        <end position="375"/>
    </location>
</feature>
<evidence type="ECO:0000313" key="2">
    <source>
        <dbReference type="EMBL" id="KAL1131517.1"/>
    </source>
</evidence>
<organism evidence="2 3">
    <name type="scientific">Ranatra chinensis</name>
    <dbReference type="NCBI Taxonomy" id="642074"/>
    <lineage>
        <taxon>Eukaryota</taxon>
        <taxon>Metazoa</taxon>
        <taxon>Ecdysozoa</taxon>
        <taxon>Arthropoda</taxon>
        <taxon>Hexapoda</taxon>
        <taxon>Insecta</taxon>
        <taxon>Pterygota</taxon>
        <taxon>Neoptera</taxon>
        <taxon>Paraneoptera</taxon>
        <taxon>Hemiptera</taxon>
        <taxon>Heteroptera</taxon>
        <taxon>Panheteroptera</taxon>
        <taxon>Nepomorpha</taxon>
        <taxon>Nepidae</taxon>
        <taxon>Ranatrinae</taxon>
        <taxon>Ranatra</taxon>
    </lineage>
</organism>
<sequence>MASKRRNMFHKNKTQETTEKDIKRLTGDLRRTTAELVSYALKMNPVLASKRRHTGMLPQTRDGNVIAHSTGPKRNGERRRTIRMRQYSILNKWLSGCLSAVTSRIDHCWPFISTPRSDSHLPMVTIRPAPFIYAEFHTASGRRLGDSNRSTGDKPQSVCGSRCKKWKSSCLSSLIRTSFFIAIATNVICDFNTTAEIGSDWIDDPSCGEPLDLQSWEPEHRMDKRETLTYAFQLILAAAVFTNQVSGRWVYRCSCKPSCGLVEIPDSGPVFGSGLTCATSFGPPPPPVVYPPPPQVACPPPPQVVYPPPPQVVCPPQLPVVCPPQPQIACLPPTQIVGQSPPSVVGPPPPPPAPAPIRPAPGSVIRSSPLTSPNRPKPTVIYSSLPPPPTATCCQGPSTTICMPAPSPLPRFLPFPSSPLIYNPSSSVISPSTSVIRSPSVYRTYAIPPPPQCSSSIFLPPPEDGSSINAPEAILNCGIEIAMLQH</sequence>
<name>A0ABD0YVX7_9HEMI</name>
<feature type="compositionally biased region" description="Polar residues" evidence="1">
    <location>
        <begin position="365"/>
        <end position="374"/>
    </location>
</feature>
<dbReference type="AlphaFoldDB" id="A0ABD0YVX7"/>
<accession>A0ABD0YVX7</accession>
<evidence type="ECO:0000256" key="1">
    <source>
        <dbReference type="SAM" id="MobiDB-lite"/>
    </source>
</evidence>
<proteinExistence type="predicted"/>
<gene>
    <name evidence="2" type="ORF">AAG570_011134</name>
</gene>
<comment type="caution">
    <text evidence="2">The sequence shown here is derived from an EMBL/GenBank/DDBJ whole genome shotgun (WGS) entry which is preliminary data.</text>
</comment>
<dbReference type="Proteomes" id="UP001558652">
    <property type="component" value="Unassembled WGS sequence"/>
</dbReference>
<feature type="region of interest" description="Disordered" evidence="1">
    <location>
        <begin position="56"/>
        <end position="77"/>
    </location>
</feature>
<evidence type="ECO:0000313" key="3">
    <source>
        <dbReference type="Proteomes" id="UP001558652"/>
    </source>
</evidence>
<reference evidence="2 3" key="1">
    <citation type="submission" date="2024-07" db="EMBL/GenBank/DDBJ databases">
        <title>Chromosome-level genome assembly of the water stick insect Ranatra chinensis (Heteroptera: Nepidae).</title>
        <authorList>
            <person name="Liu X."/>
        </authorList>
    </citation>
    <scope>NUCLEOTIDE SEQUENCE [LARGE SCALE GENOMIC DNA]</scope>
    <source>
        <strain evidence="2">Cailab_2021Rc</strain>
        <tissue evidence="2">Muscle</tissue>
    </source>
</reference>